<protein>
    <recommendedName>
        <fullName evidence="4">DNA primase</fullName>
    </recommendedName>
</protein>
<evidence type="ECO:0000256" key="1">
    <source>
        <dbReference type="SAM" id="MobiDB-lite"/>
    </source>
</evidence>
<keyword evidence="3" id="KW-1185">Reference proteome</keyword>
<reference evidence="2 3" key="1">
    <citation type="submission" date="2020-09" db="EMBL/GenBank/DDBJ databases">
        <title>Novel species of Mucilaginibacter isolated from a glacier on the Tibetan Plateau.</title>
        <authorList>
            <person name="Liu Q."/>
            <person name="Xin Y.-H."/>
        </authorList>
    </citation>
    <scope>NUCLEOTIDE SEQUENCE [LARGE SCALE GENOMIC DNA]</scope>
    <source>
        <strain evidence="2 3">CGMCC 1.13878</strain>
    </source>
</reference>
<proteinExistence type="predicted"/>
<organism evidence="2 3">
    <name type="scientific">Mucilaginibacter rigui</name>
    <dbReference type="NCBI Taxonomy" id="534635"/>
    <lineage>
        <taxon>Bacteria</taxon>
        <taxon>Pseudomonadati</taxon>
        <taxon>Bacteroidota</taxon>
        <taxon>Sphingobacteriia</taxon>
        <taxon>Sphingobacteriales</taxon>
        <taxon>Sphingobacteriaceae</taxon>
        <taxon>Mucilaginibacter</taxon>
    </lineage>
</organism>
<name>A0ABR7X004_9SPHI</name>
<evidence type="ECO:0000313" key="2">
    <source>
        <dbReference type="EMBL" id="MBD1383928.1"/>
    </source>
</evidence>
<evidence type="ECO:0000313" key="3">
    <source>
        <dbReference type="Proteomes" id="UP000618754"/>
    </source>
</evidence>
<evidence type="ECO:0008006" key="4">
    <source>
        <dbReference type="Google" id="ProtNLM"/>
    </source>
</evidence>
<feature type="compositionally biased region" description="Acidic residues" evidence="1">
    <location>
        <begin position="29"/>
        <end position="53"/>
    </location>
</feature>
<gene>
    <name evidence="2" type="ORF">IDJ75_01445</name>
</gene>
<feature type="compositionally biased region" description="Acidic residues" evidence="1">
    <location>
        <begin position="61"/>
        <end position="71"/>
    </location>
</feature>
<comment type="caution">
    <text evidence="2">The sequence shown here is derived from an EMBL/GenBank/DDBJ whole genome shotgun (WGS) entry which is preliminary data.</text>
</comment>
<feature type="region of interest" description="Disordered" evidence="1">
    <location>
        <begin position="1"/>
        <end position="79"/>
    </location>
</feature>
<dbReference type="RefSeq" id="WP_191173839.1">
    <property type="nucleotide sequence ID" value="NZ_JACWMW010000001.1"/>
</dbReference>
<dbReference type="EMBL" id="JACWMW010000001">
    <property type="protein sequence ID" value="MBD1383928.1"/>
    <property type="molecule type" value="Genomic_DNA"/>
</dbReference>
<dbReference type="Proteomes" id="UP000618754">
    <property type="component" value="Unassembled WGS sequence"/>
</dbReference>
<sequence length="79" mass="9044">MQFASQQPDPDNAEDFADDLNLTPPAEEPLVEGDWNDEEDEDFDDQMEFEDDMREIRTGDDVGEPDPEDDDHMPNGDVK</sequence>
<accession>A0ABR7X004</accession>